<evidence type="ECO:0000256" key="4">
    <source>
        <dbReference type="ARBA" id="ARBA00022679"/>
    </source>
</evidence>
<dbReference type="Pfam" id="PF13231">
    <property type="entry name" value="PMT_2"/>
    <property type="match status" value="1"/>
</dbReference>
<keyword evidence="4" id="KW-0808">Transferase</keyword>
<keyword evidence="6 8" id="KW-1133">Transmembrane helix</keyword>
<dbReference type="AlphaFoldDB" id="H0E4E1"/>
<feature type="transmembrane region" description="Helical" evidence="8">
    <location>
        <begin position="321"/>
        <end position="343"/>
    </location>
</feature>
<evidence type="ECO:0000256" key="1">
    <source>
        <dbReference type="ARBA" id="ARBA00004651"/>
    </source>
</evidence>
<evidence type="ECO:0000256" key="6">
    <source>
        <dbReference type="ARBA" id="ARBA00022989"/>
    </source>
</evidence>
<dbReference type="PANTHER" id="PTHR33908:SF11">
    <property type="entry name" value="MEMBRANE PROTEIN"/>
    <property type="match status" value="1"/>
</dbReference>
<keyword evidence="2" id="KW-1003">Cell membrane</keyword>
<dbReference type="GO" id="GO:0009103">
    <property type="term" value="P:lipopolysaccharide biosynthetic process"/>
    <property type="evidence" value="ECO:0007669"/>
    <property type="project" value="UniProtKB-ARBA"/>
</dbReference>
<sequence>MTPLTGRRWWWAVSGLALLALLLRLPTAGEQGFWLDEVYSARLVEQGLGHAWSTVPLTENTPPLYYLLAWFWTQATGVSELGLRSFSAVVGSIAVIPTALVARRLATPSAGLAAGLLLAVNPFAQWMGQEARTYSLTILLGACAWLALVAALQRPDARRAWLWALAAAALTWTHYFGGFLLGLGGLLLFGDAWRRGRGVAVRPLVAPIVASLVAALALAPIASEQNSLGRSGGIAEGKSLLTRVIEQPKQFPLGYNGPLEELLGAFGAAVMAALVVLALLRRRGDRAAPAAEPATGPAEPAVATAVVEPGLAADPIRLRRVLAAAGTLVAVIPIALTVVGFDVVLARNVIFLLPLLVALVAAGALRAVSGEVGRIAGRSPRVPVVVATTTLIAVSLITIVAVAVDPQYQRDDWRGALRQSRAAGPQLIAVIPYQDMPPAYYRPASRPFRMPPGGVAVRSLAVVDRPPDANSQAPALVDPTPSPPAPGFRLLRVDRDARFRVYVWQSPTPVVLGQAQIDAMPAGGARTLLLDPTGGLPAAAGR</sequence>
<evidence type="ECO:0000313" key="10">
    <source>
        <dbReference type="EMBL" id="EHN11465.1"/>
    </source>
</evidence>
<evidence type="ECO:0000256" key="7">
    <source>
        <dbReference type="ARBA" id="ARBA00023136"/>
    </source>
</evidence>
<keyword evidence="11" id="KW-1185">Reference proteome</keyword>
<organism evidence="10 11">
    <name type="scientific">Patulibacter medicamentivorans</name>
    <dbReference type="NCBI Taxonomy" id="1097667"/>
    <lineage>
        <taxon>Bacteria</taxon>
        <taxon>Bacillati</taxon>
        <taxon>Actinomycetota</taxon>
        <taxon>Thermoleophilia</taxon>
        <taxon>Solirubrobacterales</taxon>
        <taxon>Patulibacteraceae</taxon>
        <taxon>Patulibacter</taxon>
    </lineage>
</organism>
<feature type="transmembrane region" description="Helical" evidence="8">
    <location>
        <begin position="201"/>
        <end position="222"/>
    </location>
</feature>
<keyword evidence="7 8" id="KW-0472">Membrane</keyword>
<dbReference type="InterPro" id="IPR038731">
    <property type="entry name" value="RgtA/B/C-like"/>
</dbReference>
<evidence type="ECO:0000256" key="3">
    <source>
        <dbReference type="ARBA" id="ARBA00022676"/>
    </source>
</evidence>
<reference evidence="10 11" key="1">
    <citation type="journal article" date="2013" name="Biodegradation">
        <title>Quantitative proteomic analysis of ibuprofen-degrading Patulibacter sp. strain I11.</title>
        <authorList>
            <person name="Almeida B."/>
            <person name="Kjeldal H."/>
            <person name="Lolas I."/>
            <person name="Knudsen A.D."/>
            <person name="Carvalho G."/>
            <person name="Nielsen K.L."/>
            <person name="Barreto Crespo M.T."/>
            <person name="Stensballe A."/>
            <person name="Nielsen J.L."/>
        </authorList>
    </citation>
    <scope>NUCLEOTIDE SEQUENCE [LARGE SCALE GENOMIC DNA]</scope>
    <source>
        <strain evidence="10 11">I11</strain>
    </source>
</reference>
<feature type="transmembrane region" description="Helical" evidence="8">
    <location>
        <begin position="349"/>
        <end position="369"/>
    </location>
</feature>
<dbReference type="GO" id="GO:0005886">
    <property type="term" value="C:plasma membrane"/>
    <property type="evidence" value="ECO:0007669"/>
    <property type="project" value="UniProtKB-SubCell"/>
</dbReference>
<dbReference type="PANTHER" id="PTHR33908">
    <property type="entry name" value="MANNOSYLTRANSFERASE YKCB-RELATED"/>
    <property type="match status" value="1"/>
</dbReference>
<comment type="subcellular location">
    <subcellularLocation>
        <location evidence="1">Cell membrane</location>
        <topology evidence="1">Multi-pass membrane protein</topology>
    </subcellularLocation>
</comment>
<dbReference type="EMBL" id="AGUD01000102">
    <property type="protein sequence ID" value="EHN11465.1"/>
    <property type="molecule type" value="Genomic_DNA"/>
</dbReference>
<feature type="transmembrane region" description="Helical" evidence="8">
    <location>
        <begin position="262"/>
        <end position="280"/>
    </location>
</feature>
<evidence type="ECO:0000256" key="8">
    <source>
        <dbReference type="SAM" id="Phobius"/>
    </source>
</evidence>
<protein>
    <submittedName>
        <fullName evidence="10">Membrane protein-like protein</fullName>
    </submittedName>
</protein>
<feature type="transmembrane region" description="Helical" evidence="8">
    <location>
        <begin position="105"/>
        <end position="124"/>
    </location>
</feature>
<gene>
    <name evidence="10" type="ORF">PAI11_16710</name>
</gene>
<feature type="transmembrane region" description="Helical" evidence="8">
    <location>
        <begin position="136"/>
        <end position="154"/>
    </location>
</feature>
<evidence type="ECO:0000256" key="2">
    <source>
        <dbReference type="ARBA" id="ARBA00022475"/>
    </source>
</evidence>
<feature type="transmembrane region" description="Helical" evidence="8">
    <location>
        <begin position="160"/>
        <end position="189"/>
    </location>
</feature>
<proteinExistence type="predicted"/>
<evidence type="ECO:0000313" key="11">
    <source>
        <dbReference type="Proteomes" id="UP000005143"/>
    </source>
</evidence>
<name>H0E4E1_9ACTN</name>
<accession>H0E4E1</accession>
<feature type="transmembrane region" description="Helical" evidence="8">
    <location>
        <begin position="381"/>
        <end position="404"/>
    </location>
</feature>
<feature type="domain" description="Glycosyltransferase RgtA/B/C/D-like" evidence="9">
    <location>
        <begin position="61"/>
        <end position="189"/>
    </location>
</feature>
<dbReference type="InterPro" id="IPR050297">
    <property type="entry name" value="LipidA_mod_glycosyltrf_83"/>
</dbReference>
<dbReference type="GO" id="GO:0016763">
    <property type="term" value="F:pentosyltransferase activity"/>
    <property type="evidence" value="ECO:0007669"/>
    <property type="project" value="TreeGrafter"/>
</dbReference>
<evidence type="ECO:0000256" key="5">
    <source>
        <dbReference type="ARBA" id="ARBA00022692"/>
    </source>
</evidence>
<evidence type="ECO:0000259" key="9">
    <source>
        <dbReference type="Pfam" id="PF13231"/>
    </source>
</evidence>
<dbReference type="RefSeq" id="WP_007573216.1">
    <property type="nucleotide sequence ID" value="NZ_AGUD01000102.1"/>
</dbReference>
<comment type="caution">
    <text evidence="10">The sequence shown here is derived from an EMBL/GenBank/DDBJ whole genome shotgun (WGS) entry which is preliminary data.</text>
</comment>
<dbReference type="Proteomes" id="UP000005143">
    <property type="component" value="Unassembled WGS sequence"/>
</dbReference>
<keyword evidence="3" id="KW-0328">Glycosyltransferase</keyword>
<keyword evidence="5 8" id="KW-0812">Transmembrane</keyword>